<dbReference type="OMA" id="WANTQSC"/>
<dbReference type="PANTHER" id="PTHR13593">
    <property type="match status" value="1"/>
</dbReference>
<accession>D2VXR7</accession>
<gene>
    <name evidence="1" type="ORF">NAEGRDRAFT_53085</name>
</gene>
<dbReference type="SUPFAM" id="SSF51695">
    <property type="entry name" value="PLC-like phosphodiesterases"/>
    <property type="match status" value="1"/>
</dbReference>
<name>D2VXR7_NAEGR</name>
<proteinExistence type="predicted"/>
<sequence>MEQKCKELSNKNYKWMADNYEKIKKKPLNRIKIPGTHDSFTNSINFRNNDSALMFANDSPSEMWKVFSVPFIPKTFMLMMLVPWANTQSCTATEQLNHGIRYFDVRICKDDRESLDNQFKICHNFYAGKIMDILSEVRDFVINVAPSEFIILDFNHFYGLSQKDHDYLLSKIITQVGDVMIKPSQFKLNSTLESMWANTTRRVFIFYNDNYLKATSPDIAEYFHTNDDIEYTWGDTLNINYLNEYNLRKLKQRSESKDDISNTLLSLQLVLTPNIGTIVQGFFNRPYSILDITQPMISPIQQWIPSYDQSLLNIITCDYYHLYNFTDIVIQSNT</sequence>
<dbReference type="RefSeq" id="XP_002671127.1">
    <property type="nucleotide sequence ID" value="XM_002671081.1"/>
</dbReference>
<organism evidence="2">
    <name type="scientific">Naegleria gruberi</name>
    <name type="common">Amoeba</name>
    <dbReference type="NCBI Taxonomy" id="5762"/>
    <lineage>
        <taxon>Eukaryota</taxon>
        <taxon>Discoba</taxon>
        <taxon>Heterolobosea</taxon>
        <taxon>Tetramitia</taxon>
        <taxon>Eutetramitia</taxon>
        <taxon>Vahlkampfiidae</taxon>
        <taxon>Naegleria</taxon>
    </lineage>
</organism>
<dbReference type="GO" id="GO:0008081">
    <property type="term" value="F:phosphoric diester hydrolase activity"/>
    <property type="evidence" value="ECO:0007669"/>
    <property type="project" value="InterPro"/>
</dbReference>
<dbReference type="PANTHER" id="PTHR13593:SF113">
    <property type="entry name" value="SI:DKEY-266F7.9"/>
    <property type="match status" value="1"/>
</dbReference>
<evidence type="ECO:0000313" key="2">
    <source>
        <dbReference type="Proteomes" id="UP000006671"/>
    </source>
</evidence>
<dbReference type="Pfam" id="PF26146">
    <property type="entry name" value="PI-PLC_X"/>
    <property type="match status" value="1"/>
</dbReference>
<dbReference type="AlphaFoldDB" id="D2VXR7"/>
<dbReference type="Gene3D" id="3.20.20.190">
    <property type="entry name" value="Phosphatidylinositol (PI) phosphodiesterase"/>
    <property type="match status" value="1"/>
</dbReference>
<dbReference type="KEGG" id="ngr:NAEGRDRAFT_53085"/>
<dbReference type="EMBL" id="GG738908">
    <property type="protein sequence ID" value="EFC38383.1"/>
    <property type="molecule type" value="Genomic_DNA"/>
</dbReference>
<dbReference type="GeneID" id="8858215"/>
<dbReference type="GO" id="GO:0006629">
    <property type="term" value="P:lipid metabolic process"/>
    <property type="evidence" value="ECO:0007669"/>
    <property type="project" value="InterPro"/>
</dbReference>
<dbReference type="eggNOG" id="KOG4306">
    <property type="taxonomic scope" value="Eukaryota"/>
</dbReference>
<dbReference type="OrthoDB" id="1046782at2759"/>
<protein>
    <submittedName>
        <fullName evidence="1">Predicted protein</fullName>
    </submittedName>
</protein>
<dbReference type="InterPro" id="IPR017946">
    <property type="entry name" value="PLC-like_Pdiesterase_TIM-brl"/>
</dbReference>
<dbReference type="CDD" id="cd08616">
    <property type="entry name" value="PI-PLCXD1c"/>
    <property type="match status" value="1"/>
</dbReference>
<dbReference type="VEuPathDB" id="AmoebaDB:NAEGRDRAFT_53085"/>
<keyword evidence="2" id="KW-1185">Reference proteome</keyword>
<dbReference type="InParanoid" id="D2VXR7"/>
<dbReference type="InterPro" id="IPR051057">
    <property type="entry name" value="PI-PLC_domain"/>
</dbReference>
<evidence type="ECO:0000313" key="1">
    <source>
        <dbReference type="EMBL" id="EFC38383.1"/>
    </source>
</evidence>
<dbReference type="InterPro" id="IPR042158">
    <property type="entry name" value="PLCXD1/2/3"/>
</dbReference>
<dbReference type="Proteomes" id="UP000006671">
    <property type="component" value="Unassembled WGS sequence"/>
</dbReference>
<reference evidence="1 2" key="1">
    <citation type="journal article" date="2010" name="Cell">
        <title>The genome of Naegleria gruberi illuminates early eukaryotic versatility.</title>
        <authorList>
            <person name="Fritz-Laylin L.K."/>
            <person name="Prochnik S.E."/>
            <person name="Ginger M.L."/>
            <person name="Dacks J.B."/>
            <person name="Carpenter M.L."/>
            <person name="Field M.C."/>
            <person name="Kuo A."/>
            <person name="Paredez A."/>
            <person name="Chapman J."/>
            <person name="Pham J."/>
            <person name="Shu S."/>
            <person name="Neupane R."/>
            <person name="Cipriano M."/>
            <person name="Mancuso J."/>
            <person name="Tu H."/>
            <person name="Salamov A."/>
            <person name="Lindquist E."/>
            <person name="Shapiro H."/>
            <person name="Lucas S."/>
            <person name="Grigoriev I.V."/>
            <person name="Cande W.Z."/>
            <person name="Fulton C."/>
            <person name="Rokhsar D.S."/>
            <person name="Dawson S.C."/>
        </authorList>
    </citation>
    <scope>NUCLEOTIDE SEQUENCE [LARGE SCALE GENOMIC DNA]</scope>
    <source>
        <strain evidence="1 2">NEG-M</strain>
    </source>
</reference>